<dbReference type="GO" id="GO:0016491">
    <property type="term" value="F:oxidoreductase activity"/>
    <property type="evidence" value="ECO:0007669"/>
    <property type="project" value="UniProtKB-KW"/>
</dbReference>
<dbReference type="PANTHER" id="PTHR47534">
    <property type="entry name" value="YALI0E05731P"/>
    <property type="match status" value="1"/>
</dbReference>
<dbReference type="Gene3D" id="3.40.50.720">
    <property type="entry name" value="NAD(P)-binding Rossmann-like Domain"/>
    <property type="match status" value="1"/>
</dbReference>
<protein>
    <submittedName>
        <fullName evidence="2">Short-chain dehydrogenase/reductase SDR, NAD(P)-binding domain superfamily</fullName>
    </submittedName>
</protein>
<dbReference type="AlphaFoldDB" id="A0AAX4IQF2"/>
<gene>
    <name evidence="2" type="ORF">CDEST_10238</name>
</gene>
<organism evidence="2 3">
    <name type="scientific">Colletotrichum destructivum</name>
    <dbReference type="NCBI Taxonomy" id="34406"/>
    <lineage>
        <taxon>Eukaryota</taxon>
        <taxon>Fungi</taxon>
        <taxon>Dikarya</taxon>
        <taxon>Ascomycota</taxon>
        <taxon>Pezizomycotina</taxon>
        <taxon>Sordariomycetes</taxon>
        <taxon>Hypocreomycetidae</taxon>
        <taxon>Glomerellales</taxon>
        <taxon>Glomerellaceae</taxon>
        <taxon>Colletotrichum</taxon>
        <taxon>Colletotrichum destructivum species complex</taxon>
    </lineage>
</organism>
<evidence type="ECO:0000256" key="1">
    <source>
        <dbReference type="ARBA" id="ARBA00023002"/>
    </source>
</evidence>
<sequence length="403" mass="44101">MSSLAKLLRRCLVAKGAGVVNHNPRTNINAIAQSVRSIIAVGRSSLFTKSESRLSRSQTFLPNMTLLDQIRASNARLAEATTPRTAVFVGATDGIGKRALLELVSTGFPLKAYIIGRHEARDQLLLEELHTINKNAKLIYLEGQVSLMSEVKRLTDVILGKEKTIDLLYHSAGFLPFQGSQETTEGLELCFAVAHYSRFAFISRLLPKLQAAARTGPGHYRPRVISILAAGYESADLFLNDLTLKEPGHFSIPAYAKHVATMVTISMKRFAEQPENQNIVFVHAHPGRVATELLKKSWGDKWDPSAPPAAAPSSGNFDRFTLEEAGQKALYLMTSAEYGGTGVEISKERSAALTLTHQTGGSLFSVNDKMEYLQQDSLLSALEAGGAVEAIWHHSEETLAPWF</sequence>
<evidence type="ECO:0000313" key="2">
    <source>
        <dbReference type="EMBL" id="WQF85224.1"/>
    </source>
</evidence>
<dbReference type="EMBL" id="CP137310">
    <property type="protein sequence ID" value="WQF85224.1"/>
    <property type="molecule type" value="Genomic_DNA"/>
</dbReference>
<proteinExistence type="predicted"/>
<dbReference type="InterPro" id="IPR036291">
    <property type="entry name" value="NAD(P)-bd_dom_sf"/>
</dbReference>
<name>A0AAX4IQF2_9PEZI</name>
<keyword evidence="3" id="KW-1185">Reference proteome</keyword>
<keyword evidence="1" id="KW-0560">Oxidoreductase</keyword>
<dbReference type="KEGG" id="cdet:87946740"/>
<accession>A0AAX4IQF2</accession>
<dbReference type="SUPFAM" id="SSF51735">
    <property type="entry name" value="NAD(P)-binding Rossmann-fold domains"/>
    <property type="match status" value="1"/>
</dbReference>
<reference evidence="3" key="1">
    <citation type="journal article" date="2023" name="bioRxiv">
        <title>Complete genome of the Medicago anthracnose fungus, Colletotrichum destructivum, reveals a mini-chromosome-like region within a core chromosome.</title>
        <authorList>
            <person name="Lapalu N."/>
            <person name="Simon A."/>
            <person name="Lu A."/>
            <person name="Plaumann P.-L."/>
            <person name="Amselem J."/>
            <person name="Pigne S."/>
            <person name="Auger A."/>
            <person name="Koch C."/>
            <person name="Dallery J.-F."/>
            <person name="O'Connell R.J."/>
        </authorList>
    </citation>
    <scope>NUCLEOTIDE SEQUENCE [LARGE SCALE GENOMIC DNA]</scope>
    <source>
        <strain evidence="3">CBS 520.97</strain>
    </source>
</reference>
<evidence type="ECO:0000313" key="3">
    <source>
        <dbReference type="Proteomes" id="UP001322277"/>
    </source>
</evidence>
<dbReference type="RefSeq" id="XP_062782447.1">
    <property type="nucleotide sequence ID" value="XM_062926396.1"/>
</dbReference>
<dbReference type="Pfam" id="PF00106">
    <property type="entry name" value="adh_short"/>
    <property type="match status" value="1"/>
</dbReference>
<dbReference type="InterPro" id="IPR052228">
    <property type="entry name" value="Sec_Metab_Biosynth_Oxidored"/>
</dbReference>
<dbReference type="GeneID" id="87946740"/>
<dbReference type="PANTHER" id="PTHR47534:SF3">
    <property type="entry name" value="ALCOHOL DEHYDROGENASE-LIKE C-TERMINAL DOMAIN-CONTAINING PROTEIN"/>
    <property type="match status" value="1"/>
</dbReference>
<dbReference type="InterPro" id="IPR002347">
    <property type="entry name" value="SDR_fam"/>
</dbReference>
<dbReference type="Proteomes" id="UP001322277">
    <property type="component" value="Chromosome 6"/>
</dbReference>